<dbReference type="GeneID" id="57964854"/>
<dbReference type="Proteomes" id="UP000315200">
    <property type="component" value="Unassembled WGS sequence"/>
</dbReference>
<proteinExistence type="predicted"/>
<dbReference type="EMBL" id="CP050964">
    <property type="protein sequence ID" value="QIX93869.1"/>
    <property type="molecule type" value="Genomic_DNA"/>
</dbReference>
<keyword evidence="1" id="KW-0472">Membrane</keyword>
<reference evidence="3 5" key="2">
    <citation type="submission" date="2019-11" db="EMBL/GenBank/DDBJ databases">
        <title>FDA dAtabase for Regulatory Grade micrObial Sequences (FDA-ARGOS): Supporting development and validation of Infectious Disease Dx tests.</title>
        <authorList>
            <person name="Turner S."/>
            <person name="Byrd R."/>
            <person name="Tallon L."/>
            <person name="Sadzewicz L."/>
            <person name="Vavikolanu K."/>
            <person name="Mehta A."/>
            <person name="Aluvathingal J."/>
            <person name="Nadendla S."/>
            <person name="Myers T."/>
            <person name="Yan Y."/>
            <person name="Sichtig H."/>
        </authorList>
    </citation>
    <scope>NUCLEOTIDE SEQUENCE [LARGE SCALE GENOMIC DNA]</scope>
    <source>
        <strain evidence="3 5">FDAARGOS_739</strain>
    </source>
</reference>
<dbReference type="Proteomes" id="UP000501069">
    <property type="component" value="Chromosome"/>
</dbReference>
<dbReference type="EMBL" id="BJLB01000001">
    <property type="protein sequence ID" value="GEA37655.1"/>
    <property type="molecule type" value="Genomic_DNA"/>
</dbReference>
<accession>A0A829W5Q5</accession>
<evidence type="ECO:0000313" key="5">
    <source>
        <dbReference type="Proteomes" id="UP000501069"/>
    </source>
</evidence>
<evidence type="ECO:0000256" key="1">
    <source>
        <dbReference type="SAM" id="Phobius"/>
    </source>
</evidence>
<sequence length="187" mass="21685">MNKYFKVAMFYTSFIPLWITILFIDVLSLIRDGSNPYTEIIEIVLILLGLIFSILIIAKMITNVSHEHGVRYKIIDAQQETGITSEFLLSYILPLFAFDFTQWDGAIMFLVYYGILMFLCVRNNNVYANLIFEFKSYKFYNCELQWIAEPDVPTTQSMIISQSNLCANKGNTVEIICLDKPFYLTKS</sequence>
<dbReference type="RefSeq" id="WP_002588811.1">
    <property type="nucleotide sequence ID" value="NZ_BJLB01000001.1"/>
</dbReference>
<feature type="transmembrane region" description="Helical" evidence="1">
    <location>
        <begin position="7"/>
        <end position="28"/>
    </location>
</feature>
<keyword evidence="1" id="KW-0812">Transmembrane</keyword>
<feature type="transmembrane region" description="Helical" evidence="1">
    <location>
        <begin position="81"/>
        <end position="97"/>
    </location>
</feature>
<feature type="transmembrane region" description="Helical" evidence="1">
    <location>
        <begin position="103"/>
        <end position="121"/>
    </location>
</feature>
<evidence type="ECO:0000313" key="3">
    <source>
        <dbReference type="EMBL" id="QIX93869.1"/>
    </source>
</evidence>
<name>A0A829W5Q5_9FIRM</name>
<feature type="transmembrane region" description="Helical" evidence="1">
    <location>
        <begin position="40"/>
        <end position="61"/>
    </location>
</feature>
<gene>
    <name evidence="2" type="ORF">Ccl03g_33680</name>
    <name evidence="3" type="ORF">FOC47_27000</name>
</gene>
<organism evidence="2 4">
    <name type="scientific">Enterocloster clostridioformis</name>
    <dbReference type="NCBI Taxonomy" id="1531"/>
    <lineage>
        <taxon>Bacteria</taxon>
        <taxon>Bacillati</taxon>
        <taxon>Bacillota</taxon>
        <taxon>Clostridia</taxon>
        <taxon>Lachnospirales</taxon>
        <taxon>Lachnospiraceae</taxon>
        <taxon>Enterocloster</taxon>
    </lineage>
</organism>
<reference evidence="2 4" key="1">
    <citation type="submission" date="2019-06" db="EMBL/GenBank/DDBJ databases">
        <title>Draft genome sequence of [Clostridium] clostridioforme NBRC 113352.</title>
        <authorList>
            <person name="Miura T."/>
            <person name="Furukawa M."/>
            <person name="Shimamura M."/>
            <person name="Ohyama Y."/>
            <person name="Yamazoe A."/>
            <person name="Kawasaki H."/>
        </authorList>
    </citation>
    <scope>NUCLEOTIDE SEQUENCE [LARGE SCALE GENOMIC DNA]</scope>
    <source>
        <strain evidence="2 4">NBRC 113352</strain>
    </source>
</reference>
<protein>
    <submittedName>
        <fullName evidence="2">Uncharacterized protein</fullName>
    </submittedName>
</protein>
<dbReference type="AlphaFoldDB" id="A0A829W5Q5"/>
<evidence type="ECO:0000313" key="4">
    <source>
        <dbReference type="Proteomes" id="UP000315200"/>
    </source>
</evidence>
<keyword evidence="1" id="KW-1133">Transmembrane helix</keyword>
<evidence type="ECO:0000313" key="2">
    <source>
        <dbReference type="EMBL" id="GEA37655.1"/>
    </source>
</evidence>